<dbReference type="HOGENOM" id="CLU_056208_0_0_1"/>
<protein>
    <submittedName>
        <fullName evidence="1">Uncharacterized protein</fullName>
    </submittedName>
</protein>
<organism evidence="1 2">
    <name type="scientific">Heterobasidion irregulare (strain TC 32-1)</name>
    <dbReference type="NCBI Taxonomy" id="747525"/>
    <lineage>
        <taxon>Eukaryota</taxon>
        <taxon>Fungi</taxon>
        <taxon>Dikarya</taxon>
        <taxon>Basidiomycota</taxon>
        <taxon>Agaricomycotina</taxon>
        <taxon>Agaricomycetes</taxon>
        <taxon>Russulales</taxon>
        <taxon>Bondarzewiaceae</taxon>
        <taxon>Heterobasidion</taxon>
        <taxon>Heterobasidion annosum species complex</taxon>
    </lineage>
</organism>
<gene>
    <name evidence="1" type="ORF">HETIRDRAFT_101679</name>
</gene>
<dbReference type="AlphaFoldDB" id="W4K459"/>
<evidence type="ECO:0000313" key="2">
    <source>
        <dbReference type="Proteomes" id="UP000030671"/>
    </source>
</evidence>
<name>W4K459_HETIT</name>
<dbReference type="EMBL" id="KI925459">
    <property type="protein sequence ID" value="ETW80534.1"/>
    <property type="molecule type" value="Genomic_DNA"/>
</dbReference>
<sequence>MAATTAGIMDIIEFEDEMTALQETARRHQEEADGRAAALFGQDAITGDGTPAETSLRTPSNSLFPLFLGDLQTPNSRDTFEPFHPDVNGCPGSLLLLGHAASEATVGTTSNISLINLATQPLTPCTKRHYKEYAEFCCEEADIPKSKHAHIVEAAQRPLQELMIKVLVAVNAPMSEEEGLSALQTFIVSDDTLEEFIKAPVDIIMLDPKLSGFKLGFTSRLLHHIRVNPGQYHIPHRLIPFLTTKVFATAISRSIIASRAEIKRKLKELFHKKANIYALVKKLVGNLKSQVTVTEDHWYRWAWVHNAYIRFENLNLHQKTFWNWVDNDLSLRRQSVKNMPEPARSKALKGMFKQAFDKHLNAYPPSKRLTASTQRETLWQTNAAHSISAMEEYDLHDIPNDVDEEDEE</sequence>
<dbReference type="RefSeq" id="XP_009547268.1">
    <property type="nucleotide sequence ID" value="XM_009548973.1"/>
</dbReference>
<accession>W4K459</accession>
<evidence type="ECO:0000313" key="1">
    <source>
        <dbReference type="EMBL" id="ETW80534.1"/>
    </source>
</evidence>
<reference evidence="1 2" key="1">
    <citation type="journal article" date="2012" name="New Phytol.">
        <title>Insight into trade-off between wood decay and parasitism from the genome of a fungal forest pathogen.</title>
        <authorList>
            <person name="Olson A."/>
            <person name="Aerts A."/>
            <person name="Asiegbu F."/>
            <person name="Belbahri L."/>
            <person name="Bouzid O."/>
            <person name="Broberg A."/>
            <person name="Canback B."/>
            <person name="Coutinho P.M."/>
            <person name="Cullen D."/>
            <person name="Dalman K."/>
            <person name="Deflorio G."/>
            <person name="van Diepen L.T."/>
            <person name="Dunand C."/>
            <person name="Duplessis S."/>
            <person name="Durling M."/>
            <person name="Gonthier P."/>
            <person name="Grimwood J."/>
            <person name="Fossdal C.G."/>
            <person name="Hansson D."/>
            <person name="Henrissat B."/>
            <person name="Hietala A."/>
            <person name="Himmelstrand K."/>
            <person name="Hoffmeister D."/>
            <person name="Hogberg N."/>
            <person name="James T.Y."/>
            <person name="Karlsson M."/>
            <person name="Kohler A."/>
            <person name="Kues U."/>
            <person name="Lee Y.H."/>
            <person name="Lin Y.C."/>
            <person name="Lind M."/>
            <person name="Lindquist E."/>
            <person name="Lombard V."/>
            <person name="Lucas S."/>
            <person name="Lunden K."/>
            <person name="Morin E."/>
            <person name="Murat C."/>
            <person name="Park J."/>
            <person name="Raffaello T."/>
            <person name="Rouze P."/>
            <person name="Salamov A."/>
            <person name="Schmutz J."/>
            <person name="Solheim H."/>
            <person name="Stahlberg J."/>
            <person name="Velez H."/>
            <person name="de Vries R.P."/>
            <person name="Wiebenga A."/>
            <person name="Woodward S."/>
            <person name="Yakovlev I."/>
            <person name="Garbelotto M."/>
            <person name="Martin F."/>
            <person name="Grigoriev I.V."/>
            <person name="Stenlid J."/>
        </authorList>
    </citation>
    <scope>NUCLEOTIDE SEQUENCE [LARGE SCALE GENOMIC DNA]</scope>
    <source>
        <strain evidence="1 2">TC 32-1</strain>
    </source>
</reference>
<dbReference type="InParanoid" id="W4K459"/>
<dbReference type="KEGG" id="hir:HETIRDRAFT_101679"/>
<proteinExistence type="predicted"/>
<dbReference type="GeneID" id="20665789"/>
<dbReference type="Proteomes" id="UP000030671">
    <property type="component" value="Unassembled WGS sequence"/>
</dbReference>
<keyword evidence="2" id="KW-1185">Reference proteome</keyword>